<sequence>MATKEVREIEHIAGDKPDDGKEYLHTNIGFTRAADVKYEIYWLLPVTDIKEELLALSEECKDRYDCNLVDLIESGVRQLTTRPDYKGVGFTDAGELKENGHSFMQDMADNYKVGARVAGEGIKSKAKKLDSLLERTGASSIEELEAKLAKLEAQGLLK</sequence>
<name>A0A6H1ZDJ9_9ZZZZ</name>
<evidence type="ECO:0000313" key="1">
    <source>
        <dbReference type="EMBL" id="QJA45335.1"/>
    </source>
</evidence>
<dbReference type="EMBL" id="MT144590">
    <property type="protein sequence ID" value="QJH93655.1"/>
    <property type="molecule type" value="Genomic_DNA"/>
</dbReference>
<protein>
    <submittedName>
        <fullName evidence="1">Uncharacterized protein</fullName>
    </submittedName>
</protein>
<accession>A0A6H1ZDJ9</accession>
<organism evidence="1">
    <name type="scientific">viral metagenome</name>
    <dbReference type="NCBI Taxonomy" id="1070528"/>
    <lineage>
        <taxon>unclassified sequences</taxon>
        <taxon>metagenomes</taxon>
        <taxon>organismal metagenomes</taxon>
    </lineage>
</organism>
<dbReference type="AlphaFoldDB" id="A0A6H1ZDJ9"/>
<gene>
    <name evidence="1" type="ORF">TM448A00204_0080</name>
    <name evidence="2" type="ORF">TM448B00128_0030</name>
</gene>
<evidence type="ECO:0000313" key="2">
    <source>
        <dbReference type="EMBL" id="QJH93655.1"/>
    </source>
</evidence>
<dbReference type="EMBL" id="MT143988">
    <property type="protein sequence ID" value="QJA45335.1"/>
    <property type="molecule type" value="Genomic_DNA"/>
</dbReference>
<reference evidence="1" key="1">
    <citation type="submission" date="2020-03" db="EMBL/GenBank/DDBJ databases">
        <title>The deep terrestrial virosphere.</title>
        <authorList>
            <person name="Holmfeldt K."/>
            <person name="Nilsson E."/>
            <person name="Simone D."/>
            <person name="Lopez-Fernandez M."/>
            <person name="Wu X."/>
            <person name="de Brujin I."/>
            <person name="Lundin D."/>
            <person name="Andersson A."/>
            <person name="Bertilsson S."/>
            <person name="Dopson M."/>
        </authorList>
    </citation>
    <scope>NUCLEOTIDE SEQUENCE</scope>
    <source>
        <strain evidence="1">TM448A00204</strain>
        <strain evidence="2">TM448B00128</strain>
    </source>
</reference>
<proteinExistence type="predicted"/>